<protein>
    <submittedName>
        <fullName evidence="1">Uncharacterized protein</fullName>
    </submittedName>
</protein>
<dbReference type="EMBL" id="BAEN01000049">
    <property type="protein sequence ID" value="GAC15266.1"/>
    <property type="molecule type" value="Genomic_DNA"/>
</dbReference>
<sequence length="44" mass="5086">MCQQLWQFSIQPNKCMGAIAPNYLRRKRVVRFFGINLVVASTLS</sequence>
<accession>K6XUB9</accession>
<gene>
    <name evidence="1" type="ORF">GLIP_2641</name>
</gene>
<evidence type="ECO:0000313" key="2">
    <source>
        <dbReference type="Proteomes" id="UP000006334"/>
    </source>
</evidence>
<dbReference type="Proteomes" id="UP000006334">
    <property type="component" value="Unassembled WGS sequence"/>
</dbReference>
<dbReference type="AlphaFoldDB" id="K6XUB9"/>
<organism evidence="1 2">
    <name type="scientific">Aliiglaciecola lipolytica E3</name>
    <dbReference type="NCBI Taxonomy" id="1127673"/>
    <lineage>
        <taxon>Bacteria</taxon>
        <taxon>Pseudomonadati</taxon>
        <taxon>Pseudomonadota</taxon>
        <taxon>Gammaproteobacteria</taxon>
        <taxon>Alteromonadales</taxon>
        <taxon>Alteromonadaceae</taxon>
        <taxon>Aliiglaciecola</taxon>
    </lineage>
</organism>
<name>K6XUB9_9ALTE</name>
<dbReference type="STRING" id="1127673.GLIP_2641"/>
<keyword evidence="2" id="KW-1185">Reference proteome</keyword>
<comment type="caution">
    <text evidence="1">The sequence shown here is derived from an EMBL/GenBank/DDBJ whole genome shotgun (WGS) entry which is preliminary data.</text>
</comment>
<reference evidence="1 2" key="1">
    <citation type="journal article" date="2017" name="Antonie Van Leeuwenhoek">
        <title>Rhizobium rhizosphaerae sp. nov., a novel species isolated from rice rhizosphere.</title>
        <authorList>
            <person name="Zhao J.J."/>
            <person name="Zhang J."/>
            <person name="Zhang R.J."/>
            <person name="Zhang C.W."/>
            <person name="Yin H.Q."/>
            <person name="Zhang X.X."/>
        </authorList>
    </citation>
    <scope>NUCLEOTIDE SEQUENCE [LARGE SCALE GENOMIC DNA]</scope>
    <source>
        <strain evidence="1 2">E3</strain>
    </source>
</reference>
<evidence type="ECO:0000313" key="1">
    <source>
        <dbReference type="EMBL" id="GAC15266.1"/>
    </source>
</evidence>
<proteinExistence type="predicted"/>